<dbReference type="InterPro" id="IPR017927">
    <property type="entry name" value="FAD-bd_FR_type"/>
</dbReference>
<feature type="domain" description="FAD-binding FR-type" evidence="1">
    <location>
        <begin position="2"/>
        <end position="101"/>
    </location>
</feature>
<dbReference type="GO" id="GO:0016491">
    <property type="term" value="F:oxidoreductase activity"/>
    <property type="evidence" value="ECO:0007669"/>
    <property type="project" value="InterPro"/>
</dbReference>
<evidence type="ECO:0000313" key="2">
    <source>
        <dbReference type="EMBL" id="OGK54957.1"/>
    </source>
</evidence>
<name>A0A1F7JH65_9BACT</name>
<dbReference type="PANTHER" id="PTHR47354">
    <property type="entry name" value="NADH OXIDOREDUCTASE HCR"/>
    <property type="match status" value="1"/>
</dbReference>
<dbReference type="Proteomes" id="UP000177418">
    <property type="component" value="Unassembled WGS sequence"/>
</dbReference>
<evidence type="ECO:0000313" key="3">
    <source>
        <dbReference type="Proteomes" id="UP000177418"/>
    </source>
</evidence>
<dbReference type="CDD" id="cd00322">
    <property type="entry name" value="FNR_like"/>
    <property type="match status" value="1"/>
</dbReference>
<dbReference type="InterPro" id="IPR001433">
    <property type="entry name" value="OxRdtase_FAD/NAD-bd"/>
</dbReference>
<proteinExistence type="predicted"/>
<dbReference type="InterPro" id="IPR039261">
    <property type="entry name" value="FNR_nucleotide-bd"/>
</dbReference>
<dbReference type="InterPro" id="IPR017938">
    <property type="entry name" value="Riboflavin_synthase-like_b-brl"/>
</dbReference>
<organism evidence="2 3">
    <name type="scientific">Candidatus Roizmanbacteria bacterium RIFCSPLOWO2_02_FULL_36_11</name>
    <dbReference type="NCBI Taxonomy" id="1802071"/>
    <lineage>
        <taxon>Bacteria</taxon>
        <taxon>Candidatus Roizmaniibacteriota</taxon>
    </lineage>
</organism>
<dbReference type="Gene3D" id="2.40.30.10">
    <property type="entry name" value="Translation factors"/>
    <property type="match status" value="1"/>
</dbReference>
<dbReference type="Pfam" id="PF00970">
    <property type="entry name" value="FAD_binding_6"/>
    <property type="match status" value="1"/>
</dbReference>
<dbReference type="SUPFAM" id="SSF63380">
    <property type="entry name" value="Riboflavin synthase domain-like"/>
    <property type="match status" value="1"/>
</dbReference>
<reference evidence="2 3" key="1">
    <citation type="journal article" date="2016" name="Nat. Commun.">
        <title>Thousands of microbial genomes shed light on interconnected biogeochemical processes in an aquifer system.</title>
        <authorList>
            <person name="Anantharaman K."/>
            <person name="Brown C.T."/>
            <person name="Hug L.A."/>
            <person name="Sharon I."/>
            <person name="Castelle C.J."/>
            <person name="Probst A.J."/>
            <person name="Thomas B.C."/>
            <person name="Singh A."/>
            <person name="Wilkins M.J."/>
            <person name="Karaoz U."/>
            <person name="Brodie E.L."/>
            <person name="Williams K.H."/>
            <person name="Hubbard S.S."/>
            <person name="Banfield J.F."/>
        </authorList>
    </citation>
    <scope>NUCLEOTIDE SEQUENCE [LARGE SCALE GENOMIC DNA]</scope>
</reference>
<dbReference type="AlphaFoldDB" id="A0A1F7JH65"/>
<sequence length="251" mass="29276">MVQKYFTQLVKKTQLTETVWFLKFSLINPSVLDFVAGQFMVLKPNENTSRSYSILNPDFKKDYVDFVVHLVPDGIASNYFRDLKEGDRVEFMGPAGVFTLRDTTREKIFLATGTGVAPIWSMLASHYKKIKDNIHPDDSKFTIFWGIEYKRDTYLVNWFDDLASQWQNLNYRVCLSRETDFSDLPPYYLSGRVNSNLIEFLHGDKERLVVDAEKAKQFDYYICGGREVVESLRQFVAGLGVPKEQIYFERF</sequence>
<evidence type="ECO:0000259" key="1">
    <source>
        <dbReference type="PROSITE" id="PS51384"/>
    </source>
</evidence>
<gene>
    <name evidence="2" type="ORF">A3H78_00590</name>
</gene>
<dbReference type="SUPFAM" id="SSF52343">
    <property type="entry name" value="Ferredoxin reductase-like, C-terminal NADP-linked domain"/>
    <property type="match status" value="1"/>
</dbReference>
<dbReference type="PROSITE" id="PS51384">
    <property type="entry name" value="FAD_FR"/>
    <property type="match status" value="1"/>
</dbReference>
<dbReference type="Pfam" id="PF00175">
    <property type="entry name" value="NAD_binding_1"/>
    <property type="match status" value="1"/>
</dbReference>
<comment type="caution">
    <text evidence="2">The sequence shown here is derived from an EMBL/GenBank/DDBJ whole genome shotgun (WGS) entry which is preliminary data.</text>
</comment>
<dbReference type="PANTHER" id="PTHR47354:SF5">
    <property type="entry name" value="PROTEIN RFBI"/>
    <property type="match status" value="1"/>
</dbReference>
<dbReference type="InterPro" id="IPR008333">
    <property type="entry name" value="Cbr1-like_FAD-bd_dom"/>
</dbReference>
<dbReference type="Gene3D" id="3.40.50.80">
    <property type="entry name" value="Nucleotide-binding domain of ferredoxin-NADP reductase (FNR) module"/>
    <property type="match status" value="1"/>
</dbReference>
<dbReference type="InterPro" id="IPR050415">
    <property type="entry name" value="MRET"/>
</dbReference>
<accession>A0A1F7JH65</accession>
<dbReference type="PRINTS" id="PR00410">
    <property type="entry name" value="PHEHYDRXLASE"/>
</dbReference>
<dbReference type="EMBL" id="MGAV01000012">
    <property type="protein sequence ID" value="OGK54957.1"/>
    <property type="molecule type" value="Genomic_DNA"/>
</dbReference>
<protein>
    <recommendedName>
        <fullName evidence="1">FAD-binding FR-type domain-containing protein</fullName>
    </recommendedName>
</protein>